<dbReference type="AlphaFoldDB" id="A0A941EU46"/>
<organism evidence="4 5">
    <name type="scientific">Actinospica durhamensis</name>
    <dbReference type="NCBI Taxonomy" id="1508375"/>
    <lineage>
        <taxon>Bacteria</taxon>
        <taxon>Bacillati</taxon>
        <taxon>Actinomycetota</taxon>
        <taxon>Actinomycetes</taxon>
        <taxon>Catenulisporales</taxon>
        <taxon>Actinospicaceae</taxon>
        <taxon>Actinospica</taxon>
    </lineage>
</organism>
<evidence type="ECO:0000259" key="3">
    <source>
        <dbReference type="Pfam" id="PF14016"/>
    </source>
</evidence>
<sequence length="310" mass="30188">MFKQGALVKTSVPWLVWAGAVLSASGCVAPSSTSASGGGASGTTKASTAAPGGAGVAGAGQTTQSTQTSGGQAAGASGCLTADIRLTVGGGSPAGAAGSYTVPIILENTGTDACTVHGWPGVAALNSGGTQVYQAMRVGPETAQITLQPGGTAAAVLYAVTTFWPPSSGNPTCSQVPNLLVTPPNETHSAHLQINTSMCVAPALSALSPGSTAGDSALSAGAFAEAQQLWKAGAGAISAVQGAYWTEAAAVLSYPAGTNAPGSTGFSAAAQKLTQLAGLPDAMQNPTQQSESHADTAALNSFFDTPSLYS</sequence>
<name>A0A941EU46_9ACTN</name>
<accession>A0A941EU46</accession>
<protein>
    <submittedName>
        <fullName evidence="4">DUF4232 domain-containing protein</fullName>
    </submittedName>
</protein>
<dbReference type="EMBL" id="JAGSOG010000178">
    <property type="protein sequence ID" value="MBR7837066.1"/>
    <property type="molecule type" value="Genomic_DNA"/>
</dbReference>
<dbReference type="Proteomes" id="UP000675781">
    <property type="component" value="Unassembled WGS sequence"/>
</dbReference>
<feature type="compositionally biased region" description="Low complexity" evidence="1">
    <location>
        <begin position="42"/>
        <end position="51"/>
    </location>
</feature>
<comment type="caution">
    <text evidence="4">The sequence shown here is derived from an EMBL/GenBank/DDBJ whole genome shotgun (WGS) entry which is preliminary data.</text>
</comment>
<evidence type="ECO:0000313" key="5">
    <source>
        <dbReference type="Proteomes" id="UP000675781"/>
    </source>
</evidence>
<reference evidence="4" key="1">
    <citation type="submission" date="2021-04" db="EMBL/GenBank/DDBJ databases">
        <title>Genome based classification of Actinospica acidithermotolerans sp. nov., an actinobacterium isolated from an Indonesian hot spring.</title>
        <authorList>
            <person name="Kusuma A.B."/>
            <person name="Putra K.E."/>
            <person name="Nafisah S."/>
            <person name="Loh J."/>
            <person name="Nouioui I."/>
            <person name="Goodfellow M."/>
        </authorList>
    </citation>
    <scope>NUCLEOTIDE SEQUENCE</scope>
    <source>
        <strain evidence="4">CSCA 57</strain>
    </source>
</reference>
<evidence type="ECO:0000313" key="4">
    <source>
        <dbReference type="EMBL" id="MBR7837066.1"/>
    </source>
</evidence>
<keyword evidence="5" id="KW-1185">Reference proteome</keyword>
<feature type="compositionally biased region" description="Low complexity" evidence="1">
    <location>
        <begin position="59"/>
        <end position="72"/>
    </location>
</feature>
<proteinExistence type="predicted"/>
<dbReference type="PROSITE" id="PS51257">
    <property type="entry name" value="PROKAR_LIPOPROTEIN"/>
    <property type="match status" value="1"/>
</dbReference>
<evidence type="ECO:0000256" key="1">
    <source>
        <dbReference type="SAM" id="MobiDB-lite"/>
    </source>
</evidence>
<dbReference type="RefSeq" id="WP_212531536.1">
    <property type="nucleotide sequence ID" value="NZ_JAGSOG010000178.1"/>
</dbReference>
<feature type="region of interest" description="Disordered" evidence="1">
    <location>
        <begin position="32"/>
        <end position="72"/>
    </location>
</feature>
<dbReference type="InterPro" id="IPR025326">
    <property type="entry name" value="DUF4232"/>
</dbReference>
<feature type="chain" id="PRO_5038526693" evidence="2">
    <location>
        <begin position="30"/>
        <end position="310"/>
    </location>
</feature>
<keyword evidence="2" id="KW-0732">Signal</keyword>
<gene>
    <name evidence="4" type="ORF">KDL01_27565</name>
</gene>
<feature type="domain" description="DUF4232" evidence="3">
    <location>
        <begin position="79"/>
        <end position="196"/>
    </location>
</feature>
<evidence type="ECO:0000256" key="2">
    <source>
        <dbReference type="SAM" id="SignalP"/>
    </source>
</evidence>
<feature type="signal peptide" evidence="2">
    <location>
        <begin position="1"/>
        <end position="29"/>
    </location>
</feature>
<dbReference type="Pfam" id="PF14016">
    <property type="entry name" value="DUF4232"/>
    <property type="match status" value="1"/>
</dbReference>